<proteinExistence type="predicted"/>
<evidence type="ECO:0000313" key="2">
    <source>
        <dbReference type="Proteomes" id="UP001303285"/>
    </source>
</evidence>
<evidence type="ECO:0000313" key="1">
    <source>
        <dbReference type="EMBL" id="MEA5609152.1"/>
    </source>
</evidence>
<accession>A0ABU5US90</accession>
<name>A0ABU5US90_NODSP</name>
<dbReference type="GeneID" id="78019984"/>
<dbReference type="EMBL" id="JAYGHK010000042">
    <property type="protein sequence ID" value="MEA5609152.1"/>
    <property type="molecule type" value="Genomic_DNA"/>
</dbReference>
<dbReference type="RefSeq" id="WP_144360531.1">
    <property type="nucleotide sequence ID" value="NZ_JAYGHK010000042.1"/>
</dbReference>
<dbReference type="Proteomes" id="UP001303285">
    <property type="component" value="Unassembled WGS sequence"/>
</dbReference>
<protein>
    <submittedName>
        <fullName evidence="1">Uncharacterized protein</fullName>
    </submittedName>
</protein>
<gene>
    <name evidence="1" type="ORF">VB695_13935</name>
</gene>
<keyword evidence="2" id="KW-1185">Reference proteome</keyword>
<organism evidence="1 2">
    <name type="scientific">Nodularia spumigena UHCC 0060</name>
    <dbReference type="NCBI Taxonomy" id="3110300"/>
    <lineage>
        <taxon>Bacteria</taxon>
        <taxon>Bacillati</taxon>
        <taxon>Cyanobacteriota</taxon>
        <taxon>Cyanophyceae</taxon>
        <taxon>Nostocales</taxon>
        <taxon>Nodulariaceae</taxon>
        <taxon>Nodularia</taxon>
    </lineage>
</organism>
<sequence>MIGIAIYLVLIAITFIPPRDREILLAYFHKLCSEFFILCCIEKLPSDVRPVAADTFYYRVRSLVFPLFLLPSPQYF</sequence>
<comment type="caution">
    <text evidence="1">The sequence shown here is derived from an EMBL/GenBank/DDBJ whole genome shotgun (WGS) entry which is preliminary data.</text>
</comment>
<reference evidence="1 2" key="1">
    <citation type="submission" date="2023-12" db="EMBL/GenBank/DDBJ databases">
        <title>Baltic Sea Cyanobacteria.</title>
        <authorList>
            <person name="Delbaje E."/>
            <person name="Fewer D.P."/>
            <person name="Shishido T.K."/>
        </authorList>
    </citation>
    <scope>NUCLEOTIDE SEQUENCE [LARGE SCALE GENOMIC DNA]</scope>
    <source>
        <strain evidence="1 2">UHCC 0060</strain>
    </source>
</reference>